<dbReference type="AlphaFoldDB" id="A0A315ZAK1"/>
<comment type="caution">
    <text evidence="6">The sequence shown here is derived from an EMBL/GenBank/DDBJ whole genome shotgun (WGS) entry which is preliminary data.</text>
</comment>
<feature type="domain" description="Chalcone/stilbene synthase N-terminal" evidence="4">
    <location>
        <begin position="3"/>
        <end position="211"/>
    </location>
</feature>
<comment type="similarity">
    <text evidence="1">Belongs to the thiolase-like superfamily. Chalcone/stilbene synthases family.</text>
</comment>
<dbReference type="InterPro" id="IPR016039">
    <property type="entry name" value="Thiolase-like"/>
</dbReference>
<dbReference type="GO" id="GO:0016747">
    <property type="term" value="F:acyltransferase activity, transferring groups other than amino-acyl groups"/>
    <property type="evidence" value="ECO:0007669"/>
    <property type="project" value="InterPro"/>
</dbReference>
<dbReference type="InterPro" id="IPR012328">
    <property type="entry name" value="Chalcone/stilbene_synt_C"/>
</dbReference>
<sequence>MTAILTALGTAVPEYKISQSELVPFMSKLLKLDHVEERKLSILYRATGIQHRHSVIPDFEKKEQLEFFREDDLDFSPPISQRMQYYEKSALGLAKNAVLDAFQGLEDEIYDEITHLITVSCTGMYAPGLDIELVQELPLKSSIQRTAVNFMGCYGAFNALKLAKSICEADKNSKVLVVSVELCTLHFQHSKDEEQLLAASLFADGSAAALVEGKVDAPRKFQLELNTFFADLVPQGKTEMQWHIEDHGFKMGLTTLVPELIRDEMDVLIQNLFSKSSANQDEVDFYAIHPGGKKILQEVEKKLGITKEQNAVAHEVLRDYGNMSSATILFVLKKLLTEINEVEEPKIILGMAFGPGLTIESMIVRLLPTD</sequence>
<dbReference type="PANTHER" id="PTHR11877:SF46">
    <property type="entry name" value="TYPE III POLYKETIDE SYNTHASE A"/>
    <property type="match status" value="1"/>
</dbReference>
<dbReference type="PANTHER" id="PTHR11877">
    <property type="entry name" value="HYDROXYMETHYLGLUTARYL-COA SYNTHASE"/>
    <property type="match status" value="1"/>
</dbReference>
<keyword evidence="7" id="KW-1185">Reference proteome</keyword>
<dbReference type="SUPFAM" id="SSF53901">
    <property type="entry name" value="Thiolase-like"/>
    <property type="match status" value="2"/>
</dbReference>
<dbReference type="OrthoDB" id="9786288at2"/>
<dbReference type="InterPro" id="IPR001099">
    <property type="entry name" value="Chalcone/stilbene_synt_N"/>
</dbReference>
<dbReference type="Proteomes" id="UP000245535">
    <property type="component" value="Unassembled WGS sequence"/>
</dbReference>
<evidence type="ECO:0000313" key="7">
    <source>
        <dbReference type="Proteomes" id="UP000245535"/>
    </source>
</evidence>
<dbReference type="EMBL" id="QGDO01000003">
    <property type="protein sequence ID" value="PWJ42169.1"/>
    <property type="molecule type" value="Genomic_DNA"/>
</dbReference>
<feature type="domain" description="Chalcone/stilbene synthase C-terminal" evidence="5">
    <location>
        <begin position="229"/>
        <end position="367"/>
    </location>
</feature>
<feature type="active site" description="Acyl-thioester intermediate" evidence="3">
    <location>
        <position position="153"/>
    </location>
</feature>
<dbReference type="RefSeq" id="WP_109618886.1">
    <property type="nucleotide sequence ID" value="NZ_QGDO01000003.1"/>
</dbReference>
<dbReference type="Gene3D" id="3.40.47.10">
    <property type="match status" value="2"/>
</dbReference>
<dbReference type="Pfam" id="PF02797">
    <property type="entry name" value="Chal_sti_synt_C"/>
    <property type="match status" value="1"/>
</dbReference>
<accession>A0A315ZAK1</accession>
<evidence type="ECO:0000313" key="6">
    <source>
        <dbReference type="EMBL" id="PWJ42169.1"/>
    </source>
</evidence>
<organism evidence="6 7">
    <name type="scientific">Sediminitomix flava</name>
    <dbReference type="NCBI Taxonomy" id="379075"/>
    <lineage>
        <taxon>Bacteria</taxon>
        <taxon>Pseudomonadati</taxon>
        <taxon>Bacteroidota</taxon>
        <taxon>Cytophagia</taxon>
        <taxon>Cytophagales</taxon>
        <taxon>Flammeovirgaceae</taxon>
        <taxon>Sediminitomix</taxon>
    </lineage>
</organism>
<name>A0A315ZAK1_SEDFL</name>
<reference evidence="6 7" key="1">
    <citation type="submission" date="2018-03" db="EMBL/GenBank/DDBJ databases">
        <title>Genomic Encyclopedia of Archaeal and Bacterial Type Strains, Phase II (KMG-II): from individual species to whole genera.</title>
        <authorList>
            <person name="Goeker M."/>
        </authorList>
    </citation>
    <scope>NUCLEOTIDE SEQUENCE [LARGE SCALE GENOMIC DNA]</scope>
    <source>
        <strain evidence="6 7">DSM 28229</strain>
    </source>
</reference>
<dbReference type="CDD" id="cd00831">
    <property type="entry name" value="CHS_like"/>
    <property type="match status" value="1"/>
</dbReference>
<evidence type="ECO:0000259" key="4">
    <source>
        <dbReference type="Pfam" id="PF00195"/>
    </source>
</evidence>
<gene>
    <name evidence="6" type="ORF">BC781_103419</name>
</gene>
<protein>
    <submittedName>
        <fullName evidence="6">Putative naringenin-chalcone synthase</fullName>
    </submittedName>
</protein>
<evidence type="ECO:0000259" key="5">
    <source>
        <dbReference type="Pfam" id="PF02797"/>
    </source>
</evidence>
<proteinExistence type="inferred from homology"/>
<dbReference type="InterPro" id="IPR011141">
    <property type="entry name" value="Polyketide_synthase_type-III"/>
</dbReference>
<evidence type="ECO:0000256" key="1">
    <source>
        <dbReference type="ARBA" id="ARBA00005531"/>
    </source>
</evidence>
<evidence type="ECO:0000256" key="3">
    <source>
        <dbReference type="PIRSR" id="PIRSR000451-1"/>
    </source>
</evidence>
<dbReference type="GO" id="GO:0030639">
    <property type="term" value="P:polyketide biosynthetic process"/>
    <property type="evidence" value="ECO:0007669"/>
    <property type="project" value="TreeGrafter"/>
</dbReference>
<keyword evidence="2" id="KW-0808">Transferase</keyword>
<evidence type="ECO:0000256" key="2">
    <source>
        <dbReference type="ARBA" id="ARBA00022679"/>
    </source>
</evidence>
<dbReference type="Pfam" id="PF00195">
    <property type="entry name" value="Chal_sti_synt_N"/>
    <property type="match status" value="1"/>
</dbReference>
<dbReference type="PIRSF" id="PIRSF000451">
    <property type="entry name" value="PKS_III"/>
    <property type="match status" value="1"/>
</dbReference>